<accession>M0NID2</accession>
<evidence type="ECO:0000256" key="1">
    <source>
        <dbReference type="SAM" id="MobiDB-lite"/>
    </source>
</evidence>
<sequence>MDDQDSQRWEYEILRPPRDETKKEADNPKTEINELADKGWRLVETIDYSSGGTKYIVFERPRSESTEDVS</sequence>
<dbReference type="AlphaFoldDB" id="M0NID2"/>
<dbReference type="RefSeq" id="WP_007736348.1">
    <property type="nucleotide sequence ID" value="NZ_AOMF01000013.1"/>
</dbReference>
<dbReference type="InterPro" id="IPR025234">
    <property type="entry name" value="YjzH-like"/>
</dbReference>
<dbReference type="eggNOG" id="arCOG03953">
    <property type="taxonomic scope" value="Archaea"/>
</dbReference>
<proteinExistence type="predicted"/>
<dbReference type="PATRIC" id="fig|1227457.3.peg.21"/>
<evidence type="ECO:0000313" key="3">
    <source>
        <dbReference type="Proteomes" id="UP000011680"/>
    </source>
</evidence>
<name>M0NID2_9EURY</name>
<gene>
    <name evidence="2" type="ORF">C451_00145</name>
</gene>
<reference evidence="2 3" key="1">
    <citation type="journal article" date="2014" name="PLoS Genet.">
        <title>Phylogenetically driven sequencing of extremely halophilic archaea reveals strategies for static and dynamic osmo-response.</title>
        <authorList>
            <person name="Becker E.A."/>
            <person name="Seitzer P.M."/>
            <person name="Tritt A."/>
            <person name="Larsen D."/>
            <person name="Krusor M."/>
            <person name="Yao A.I."/>
            <person name="Wu D."/>
            <person name="Madern D."/>
            <person name="Eisen J.A."/>
            <person name="Darling A.E."/>
            <person name="Facciotti M.T."/>
        </authorList>
    </citation>
    <scope>NUCLEOTIDE SEQUENCE [LARGE SCALE GENOMIC DNA]</scope>
    <source>
        <strain evidence="2 3">JCM 13552</strain>
    </source>
</reference>
<organism evidence="2 3">
    <name type="scientific">Halococcus thailandensis JCM 13552</name>
    <dbReference type="NCBI Taxonomy" id="1227457"/>
    <lineage>
        <taxon>Archaea</taxon>
        <taxon>Methanobacteriati</taxon>
        <taxon>Methanobacteriota</taxon>
        <taxon>Stenosarchaea group</taxon>
        <taxon>Halobacteria</taxon>
        <taxon>Halobacteriales</taxon>
        <taxon>Halococcaceae</taxon>
        <taxon>Halococcus</taxon>
    </lineage>
</organism>
<dbReference type="Proteomes" id="UP000011680">
    <property type="component" value="Unassembled WGS sequence"/>
</dbReference>
<dbReference type="EMBL" id="AOMF01000013">
    <property type="protein sequence ID" value="EMA56859.1"/>
    <property type="molecule type" value="Genomic_DNA"/>
</dbReference>
<keyword evidence="3" id="KW-1185">Reference proteome</keyword>
<dbReference type="Pfam" id="PF13783">
    <property type="entry name" value="DUF4177"/>
    <property type="match status" value="1"/>
</dbReference>
<protein>
    <recommendedName>
        <fullName evidence="4">DUF4177 domain-containing protein</fullName>
    </recommendedName>
</protein>
<dbReference type="OrthoDB" id="318633at2157"/>
<evidence type="ECO:0000313" key="2">
    <source>
        <dbReference type="EMBL" id="EMA56859.1"/>
    </source>
</evidence>
<feature type="region of interest" description="Disordered" evidence="1">
    <location>
        <begin position="1"/>
        <end position="28"/>
    </location>
</feature>
<comment type="caution">
    <text evidence="2">The sequence shown here is derived from an EMBL/GenBank/DDBJ whole genome shotgun (WGS) entry which is preliminary data.</text>
</comment>
<dbReference type="STRING" id="1227457.C451_00145"/>
<evidence type="ECO:0008006" key="4">
    <source>
        <dbReference type="Google" id="ProtNLM"/>
    </source>
</evidence>